<dbReference type="RefSeq" id="XP_033180100.1">
    <property type="nucleotide sequence ID" value="XM_033324209.1"/>
</dbReference>
<reference evidence="4" key="1">
    <citation type="submission" date="2025-08" db="UniProtKB">
        <authorList>
            <consortium name="RefSeq"/>
        </authorList>
    </citation>
    <scope>IDENTIFICATION</scope>
</reference>
<dbReference type="GeneID" id="117152434"/>
<dbReference type="OrthoDB" id="6260718at2759"/>
<protein>
    <submittedName>
        <fullName evidence="4">Uncharacterized protein LOC117152434</fullName>
    </submittedName>
</protein>
<dbReference type="PANTHER" id="PTHR33327:SF3">
    <property type="entry name" value="RNA-DIRECTED DNA POLYMERASE"/>
    <property type="match status" value="1"/>
</dbReference>
<dbReference type="InterPro" id="IPR055469">
    <property type="entry name" value="DUF7041"/>
</dbReference>
<evidence type="ECO:0000256" key="1">
    <source>
        <dbReference type="SAM" id="MobiDB-lite"/>
    </source>
</evidence>
<dbReference type="Proteomes" id="UP000515180">
    <property type="component" value="Unplaced"/>
</dbReference>
<evidence type="ECO:0000313" key="4">
    <source>
        <dbReference type="RefSeq" id="XP_033180100.1"/>
    </source>
</evidence>
<name>A0A6P8L7S3_BOMIM</name>
<feature type="domain" description="DUF7041" evidence="2">
    <location>
        <begin position="17"/>
        <end position="98"/>
    </location>
</feature>
<dbReference type="Pfam" id="PF23055">
    <property type="entry name" value="DUF7041"/>
    <property type="match status" value="1"/>
</dbReference>
<organism evidence="3 4">
    <name type="scientific">Bombus impatiens</name>
    <name type="common">Bumblebee</name>
    <dbReference type="NCBI Taxonomy" id="132113"/>
    <lineage>
        <taxon>Eukaryota</taxon>
        <taxon>Metazoa</taxon>
        <taxon>Ecdysozoa</taxon>
        <taxon>Arthropoda</taxon>
        <taxon>Hexapoda</taxon>
        <taxon>Insecta</taxon>
        <taxon>Pterygota</taxon>
        <taxon>Neoptera</taxon>
        <taxon>Endopterygota</taxon>
        <taxon>Hymenoptera</taxon>
        <taxon>Apocrita</taxon>
        <taxon>Aculeata</taxon>
        <taxon>Apoidea</taxon>
        <taxon>Anthophila</taxon>
        <taxon>Apidae</taxon>
        <taxon>Bombus</taxon>
        <taxon>Pyrobombus</taxon>
    </lineage>
</organism>
<feature type="region of interest" description="Disordered" evidence="1">
    <location>
        <begin position="173"/>
        <end position="200"/>
    </location>
</feature>
<evidence type="ECO:0000259" key="2">
    <source>
        <dbReference type="Pfam" id="PF23055"/>
    </source>
</evidence>
<evidence type="ECO:0000313" key="3">
    <source>
        <dbReference type="Proteomes" id="UP000515180"/>
    </source>
</evidence>
<dbReference type="PANTHER" id="PTHR33327">
    <property type="entry name" value="ENDONUCLEASE"/>
    <property type="match status" value="1"/>
</dbReference>
<accession>A0A6P8L7S3</accession>
<sequence length="298" mass="35098">MSKNNLSHMHPQPIRVPPMKPQKVSFWFTVFEKQLEAAGIERDSDKVATLFGCLESEYLERLEDVDLDSTVGSQYDRLKEELIRSLAESDSERVKRLVEKEVMGDRKPSQFYHDLKKLASPLASDQFILTLWKNRLPDRIRRVLEVMDDISTDKIIQVTDRIEEACSGSDQREARVASVSKRKAQDDAAPSFRKEMRKERREEMSEELREELRQINARINALSISVCRRMRSRSHSPGRRRRRSTSRNGLCYYHDLYRERARKCRSPLLSGKISLFDFCNAFFFCFCYYQLLFTWNCS</sequence>
<keyword evidence="3" id="KW-1185">Reference proteome</keyword>
<gene>
    <name evidence="4" type="primary">LOC117152434</name>
</gene>
<proteinExistence type="predicted"/>
<dbReference type="AlphaFoldDB" id="A0A6P8L7S3"/>